<keyword evidence="3" id="KW-1185">Reference proteome</keyword>
<feature type="transmembrane region" description="Helical" evidence="1">
    <location>
        <begin position="49"/>
        <end position="69"/>
    </location>
</feature>
<dbReference type="AlphaFoldDB" id="A0A1D7UUD9"/>
<gene>
    <name evidence="2" type="ORF">A0128_04715</name>
</gene>
<accession>A0A1D7UUD9</accession>
<evidence type="ECO:0000256" key="1">
    <source>
        <dbReference type="SAM" id="Phobius"/>
    </source>
</evidence>
<evidence type="ECO:0000313" key="3">
    <source>
        <dbReference type="Proteomes" id="UP000094197"/>
    </source>
</evidence>
<protein>
    <submittedName>
        <fullName evidence="2">Uncharacterized protein</fullName>
    </submittedName>
</protein>
<organism evidence="2 3">
    <name type="scientific">Leptospira tipperaryensis</name>
    <dbReference type="NCBI Taxonomy" id="2564040"/>
    <lineage>
        <taxon>Bacteria</taxon>
        <taxon>Pseudomonadati</taxon>
        <taxon>Spirochaetota</taxon>
        <taxon>Spirochaetia</taxon>
        <taxon>Leptospirales</taxon>
        <taxon>Leptospiraceae</taxon>
        <taxon>Leptospira</taxon>
    </lineage>
</organism>
<keyword evidence="1" id="KW-0472">Membrane</keyword>
<dbReference type="Proteomes" id="UP000094197">
    <property type="component" value="Chromosome 1"/>
</dbReference>
<name>A0A1D7UUD9_9LEPT</name>
<dbReference type="EMBL" id="CP015217">
    <property type="protein sequence ID" value="AOP33216.1"/>
    <property type="molecule type" value="Genomic_DNA"/>
</dbReference>
<keyword evidence="1" id="KW-1133">Transmembrane helix</keyword>
<dbReference type="KEGG" id="laj:A0128_04715"/>
<sequence length="90" mass="10621">MPKLRKIKHLEYSIIEKILIKQTVQEFHSRPTFLKRDLNPTLRSGDFSFYLRFYAIAGWIAVALTFFFLRERAAGRESVLEEDERESASP</sequence>
<evidence type="ECO:0000313" key="2">
    <source>
        <dbReference type="EMBL" id="AOP33216.1"/>
    </source>
</evidence>
<keyword evidence="1" id="KW-0812">Transmembrane</keyword>
<proteinExistence type="predicted"/>
<reference evidence="2 3" key="1">
    <citation type="submission" date="2016-04" db="EMBL/GenBank/DDBJ databases">
        <title>Complete genome seqeunce of Leptospira alstonii serovar Room22.</title>
        <authorList>
            <person name="Nally J.E."/>
            <person name="Bayles D.O."/>
            <person name="Hurley D."/>
            <person name="Fanning S."/>
            <person name="McMahon B.J."/>
            <person name="Arent Z."/>
        </authorList>
    </citation>
    <scope>NUCLEOTIDE SEQUENCE [LARGE SCALE GENOMIC DNA]</scope>
    <source>
        <strain evidence="2 3">GWTS #1</strain>
    </source>
</reference>